<sequence length="33" mass="3161">GPAAASLLQGGSASPGQPALSPSDLEQLAPLCR</sequence>
<evidence type="ECO:0000313" key="3">
    <source>
        <dbReference type="Proteomes" id="UP000485058"/>
    </source>
</evidence>
<dbReference type="EMBL" id="BLLF01002427">
    <property type="protein sequence ID" value="GFH24042.1"/>
    <property type="molecule type" value="Genomic_DNA"/>
</dbReference>
<feature type="region of interest" description="Disordered" evidence="1">
    <location>
        <begin position="1"/>
        <end position="33"/>
    </location>
</feature>
<keyword evidence="3" id="KW-1185">Reference proteome</keyword>
<organism evidence="2 3">
    <name type="scientific">Haematococcus lacustris</name>
    <name type="common">Green alga</name>
    <name type="synonym">Haematococcus pluvialis</name>
    <dbReference type="NCBI Taxonomy" id="44745"/>
    <lineage>
        <taxon>Eukaryota</taxon>
        <taxon>Viridiplantae</taxon>
        <taxon>Chlorophyta</taxon>
        <taxon>core chlorophytes</taxon>
        <taxon>Chlorophyceae</taxon>
        <taxon>CS clade</taxon>
        <taxon>Chlamydomonadales</taxon>
        <taxon>Haematococcaceae</taxon>
        <taxon>Haematococcus</taxon>
    </lineage>
</organism>
<evidence type="ECO:0000313" key="2">
    <source>
        <dbReference type="EMBL" id="GFH24042.1"/>
    </source>
</evidence>
<feature type="non-terminal residue" evidence="2">
    <location>
        <position position="1"/>
    </location>
</feature>
<comment type="caution">
    <text evidence="2">The sequence shown here is derived from an EMBL/GenBank/DDBJ whole genome shotgun (WGS) entry which is preliminary data.</text>
</comment>
<dbReference type="AlphaFoldDB" id="A0A6A0A333"/>
<evidence type="ECO:0000256" key="1">
    <source>
        <dbReference type="SAM" id="MobiDB-lite"/>
    </source>
</evidence>
<dbReference type="Proteomes" id="UP000485058">
    <property type="component" value="Unassembled WGS sequence"/>
</dbReference>
<name>A0A6A0A333_HAELA</name>
<protein>
    <submittedName>
        <fullName evidence="2">Uncharacterized protein</fullName>
    </submittedName>
</protein>
<feature type="compositionally biased region" description="Low complexity" evidence="1">
    <location>
        <begin position="1"/>
        <end position="17"/>
    </location>
</feature>
<proteinExistence type="predicted"/>
<reference evidence="2 3" key="1">
    <citation type="submission" date="2020-02" db="EMBL/GenBank/DDBJ databases">
        <title>Draft genome sequence of Haematococcus lacustris strain NIES-144.</title>
        <authorList>
            <person name="Morimoto D."/>
            <person name="Nakagawa S."/>
            <person name="Yoshida T."/>
            <person name="Sawayama S."/>
        </authorList>
    </citation>
    <scope>NUCLEOTIDE SEQUENCE [LARGE SCALE GENOMIC DNA]</scope>
    <source>
        <strain evidence="2 3">NIES-144</strain>
    </source>
</reference>
<gene>
    <name evidence="2" type="ORF">HaLaN_21758</name>
</gene>
<accession>A0A6A0A333</accession>